<dbReference type="EMBL" id="BAAAZI010000006">
    <property type="protein sequence ID" value="GAA4138501.1"/>
    <property type="molecule type" value="Genomic_DNA"/>
</dbReference>
<evidence type="ECO:0008006" key="3">
    <source>
        <dbReference type="Google" id="ProtNLM"/>
    </source>
</evidence>
<gene>
    <name evidence="1" type="ORF">GCM10022216_15700</name>
</gene>
<name>A0ABP7YMR1_9SPHI</name>
<reference evidence="2" key="1">
    <citation type="journal article" date="2019" name="Int. J. Syst. Evol. Microbiol.">
        <title>The Global Catalogue of Microorganisms (GCM) 10K type strain sequencing project: providing services to taxonomists for standard genome sequencing and annotation.</title>
        <authorList>
            <consortium name="The Broad Institute Genomics Platform"/>
            <consortium name="The Broad Institute Genome Sequencing Center for Infectious Disease"/>
            <person name="Wu L."/>
            <person name="Ma J."/>
        </authorList>
    </citation>
    <scope>NUCLEOTIDE SEQUENCE [LARGE SCALE GENOMIC DNA]</scope>
    <source>
        <strain evidence="2">JCM 16704</strain>
    </source>
</reference>
<keyword evidence="2" id="KW-1185">Reference proteome</keyword>
<organism evidence="1 2">
    <name type="scientific">Sphingobacterium kyonggiense</name>
    <dbReference type="NCBI Taxonomy" id="714075"/>
    <lineage>
        <taxon>Bacteria</taxon>
        <taxon>Pseudomonadati</taxon>
        <taxon>Bacteroidota</taxon>
        <taxon>Sphingobacteriia</taxon>
        <taxon>Sphingobacteriales</taxon>
        <taxon>Sphingobacteriaceae</taxon>
        <taxon>Sphingobacterium</taxon>
    </lineage>
</organism>
<protein>
    <recommendedName>
        <fullName evidence="3">Antirestriction protein ArdA</fullName>
    </recommendedName>
</protein>
<dbReference type="Proteomes" id="UP001500101">
    <property type="component" value="Unassembled WGS sequence"/>
</dbReference>
<evidence type="ECO:0000313" key="1">
    <source>
        <dbReference type="EMBL" id="GAA4138501.1"/>
    </source>
</evidence>
<accession>A0ABP7YMR1</accession>
<evidence type="ECO:0000313" key="2">
    <source>
        <dbReference type="Proteomes" id="UP001500101"/>
    </source>
</evidence>
<proteinExistence type="predicted"/>
<sequence>MFYFQIKCKPMPSNTYFGEILGAYAATYIDFKNLTGAYKLAEFFIQDSEWEIMDTIEYSAINYSDLTDLDEENMEAFNEHGVFIKYVMFDE</sequence>
<comment type="caution">
    <text evidence="1">The sequence shown here is derived from an EMBL/GenBank/DDBJ whole genome shotgun (WGS) entry which is preliminary data.</text>
</comment>